<keyword evidence="2" id="KW-1185">Reference proteome</keyword>
<dbReference type="InParanoid" id="G9EKP1"/>
<accession>G9EKP1</accession>
<sequence>MLKKWQQKYPEIFAYYPNIMSELTTDAQNSLDAMLTYFMEKKQLNTTNTHFLLDLYLNEVDFVAIQNFLSKIVISGLNDALTLFSHSHFTYKKEHFNTFAILTSVLANPLCQIIFDARLRGFSDYSLLSEPLENYEIAHSIIQQLSKLNNQEEQVAVFFDFFTDYRPFPASQTYTVEIDIAMEVESELRAYCQAKIDTINNKHDYLRAKQLIEKINTKGGSIDLFNEIKYKVASAIENKDMCSARNYQQHMNAIHQVLMKHQFELDFEHKLQNFKGAQEMVTTQMQGHALFMPSSYKAPVSEMENNLVANSNH</sequence>
<name>G9EKP1_9GAMM</name>
<proteinExistence type="predicted"/>
<protein>
    <submittedName>
        <fullName evidence="1">Uncharacterized protein</fullName>
    </submittedName>
</protein>
<dbReference type="RefSeq" id="WP_006869738.1">
    <property type="nucleotide sequence ID" value="NZ_JH413802.1"/>
</dbReference>
<organism evidence="1 2">
    <name type="scientific">Legionella drancourtii LLAP12</name>
    <dbReference type="NCBI Taxonomy" id="658187"/>
    <lineage>
        <taxon>Bacteria</taxon>
        <taxon>Pseudomonadati</taxon>
        <taxon>Pseudomonadota</taxon>
        <taxon>Gammaproteobacteria</taxon>
        <taxon>Legionellales</taxon>
        <taxon>Legionellaceae</taxon>
        <taxon>Legionella</taxon>
    </lineage>
</organism>
<evidence type="ECO:0000313" key="2">
    <source>
        <dbReference type="Proteomes" id="UP000002770"/>
    </source>
</evidence>
<evidence type="ECO:0000313" key="1">
    <source>
        <dbReference type="EMBL" id="EHL32174.1"/>
    </source>
</evidence>
<dbReference type="OrthoDB" id="5635383at2"/>
<dbReference type="eggNOG" id="ENOG5030YZE">
    <property type="taxonomic scope" value="Bacteria"/>
</dbReference>
<dbReference type="HOGENOM" id="CLU_887934_0_0_6"/>
<dbReference type="Proteomes" id="UP000002770">
    <property type="component" value="Unassembled WGS sequence"/>
</dbReference>
<dbReference type="EMBL" id="JH413802">
    <property type="protein sequence ID" value="EHL32174.1"/>
    <property type="molecule type" value="Genomic_DNA"/>
</dbReference>
<dbReference type="AlphaFoldDB" id="G9EKP1"/>
<gene>
    <name evidence="1" type="ORF">LDG_5778</name>
</gene>
<reference evidence="1 2" key="1">
    <citation type="journal article" date="2011" name="BMC Genomics">
        <title>Insight into cross-talk between intra-amoebal pathogens.</title>
        <authorList>
            <person name="Gimenez G."/>
            <person name="Bertelli C."/>
            <person name="Moliner C."/>
            <person name="Robert C."/>
            <person name="Raoult D."/>
            <person name="Fournier P.E."/>
            <person name="Greub G."/>
        </authorList>
    </citation>
    <scope>NUCLEOTIDE SEQUENCE [LARGE SCALE GENOMIC DNA]</scope>
    <source>
        <strain evidence="1 2">LLAP12</strain>
    </source>
</reference>